<evidence type="ECO:0000256" key="3">
    <source>
        <dbReference type="ARBA" id="ARBA00022968"/>
    </source>
</evidence>
<evidence type="ECO:0000256" key="1">
    <source>
        <dbReference type="ARBA" id="ARBA00006068"/>
    </source>
</evidence>
<keyword evidence="4 5" id="KW-1133">Transmembrane helix</keyword>
<evidence type="ECO:0000313" key="7">
    <source>
        <dbReference type="EMBL" id="APH06515.1"/>
    </source>
</evidence>
<evidence type="ECO:0000256" key="5">
    <source>
        <dbReference type="SAM" id="Phobius"/>
    </source>
</evidence>
<name>A0A1L3MVZ8_9BACI</name>
<dbReference type="PANTHER" id="PTHR33392">
    <property type="entry name" value="POLYISOPRENYL-TEICHOIC ACID--PEPTIDOGLYCAN TEICHOIC ACID TRANSFERASE TAGU"/>
    <property type="match status" value="1"/>
</dbReference>
<dbReference type="OrthoDB" id="2720222at2"/>
<proteinExistence type="inferred from homology"/>
<dbReference type="PANTHER" id="PTHR33392:SF6">
    <property type="entry name" value="POLYISOPRENYL-TEICHOIC ACID--PEPTIDOGLYCAN TEICHOIC ACID TRANSFERASE TAGU"/>
    <property type="match status" value="1"/>
</dbReference>
<protein>
    <recommendedName>
        <fullName evidence="6">Cell envelope-related transcriptional attenuator domain-containing protein</fullName>
    </recommendedName>
</protein>
<dbReference type="Proteomes" id="UP000181936">
    <property type="component" value="Chromosome"/>
</dbReference>
<dbReference type="STRING" id="1547283.A9C19_18275"/>
<dbReference type="Pfam" id="PF03816">
    <property type="entry name" value="LytR_cpsA_psr"/>
    <property type="match status" value="1"/>
</dbReference>
<reference evidence="7 8" key="1">
    <citation type="journal article" date="2016" name="Sci. Rep.">
        <title>Complete genome sequence and transcriptomic analysis of a novel marine strain Bacillus weihaiensis reveals the mechanism of brown algae degradation.</title>
        <authorList>
            <person name="Zhu Y."/>
            <person name="Chen P."/>
            <person name="Bao Y."/>
            <person name="Men Y."/>
            <person name="Zeng Y."/>
            <person name="Yang J."/>
            <person name="Sun J."/>
            <person name="Sun Y."/>
        </authorList>
    </citation>
    <scope>NUCLEOTIDE SEQUENCE [LARGE SCALE GENOMIC DNA]</scope>
    <source>
        <strain evidence="7 8">Alg07</strain>
    </source>
</reference>
<dbReference type="GO" id="GO:0071555">
    <property type="term" value="P:cell wall organization"/>
    <property type="evidence" value="ECO:0007669"/>
    <property type="project" value="UniProtKB-KW"/>
</dbReference>
<evidence type="ECO:0000313" key="8">
    <source>
        <dbReference type="Proteomes" id="UP000181936"/>
    </source>
</evidence>
<dbReference type="RefSeq" id="WP_072581315.1">
    <property type="nucleotide sequence ID" value="NZ_CP016020.1"/>
</dbReference>
<comment type="similarity">
    <text evidence="1">Belongs to the LytR/CpsA/Psr (LCP) family.</text>
</comment>
<organism evidence="7 8">
    <name type="scientific">Bacillus weihaiensis</name>
    <dbReference type="NCBI Taxonomy" id="1547283"/>
    <lineage>
        <taxon>Bacteria</taxon>
        <taxon>Bacillati</taxon>
        <taxon>Bacillota</taxon>
        <taxon>Bacilli</taxon>
        <taxon>Bacillales</taxon>
        <taxon>Bacillaceae</taxon>
        <taxon>Bacillus</taxon>
    </lineage>
</organism>
<evidence type="ECO:0000259" key="6">
    <source>
        <dbReference type="Pfam" id="PF03816"/>
    </source>
</evidence>
<keyword evidence="2 5" id="KW-0812">Transmembrane</keyword>
<gene>
    <name evidence="7" type="ORF">A9C19_18275</name>
</gene>
<keyword evidence="5" id="KW-0472">Membrane</keyword>
<dbReference type="EMBL" id="CP016020">
    <property type="protein sequence ID" value="APH06515.1"/>
    <property type="molecule type" value="Genomic_DNA"/>
</dbReference>
<keyword evidence="3" id="KW-0735">Signal-anchor</keyword>
<evidence type="ECO:0000256" key="2">
    <source>
        <dbReference type="ARBA" id="ARBA00022692"/>
    </source>
</evidence>
<dbReference type="AlphaFoldDB" id="A0A1L3MVZ8"/>
<dbReference type="NCBIfam" id="TIGR00350">
    <property type="entry name" value="lytR_cpsA_psr"/>
    <property type="match status" value="1"/>
</dbReference>
<dbReference type="KEGG" id="bwh:A9C19_18275"/>
<keyword evidence="8" id="KW-1185">Reference proteome</keyword>
<dbReference type="InterPro" id="IPR050922">
    <property type="entry name" value="LytR/CpsA/Psr_CW_biosynth"/>
</dbReference>
<dbReference type="InterPro" id="IPR004474">
    <property type="entry name" value="LytR_CpsA_psr"/>
</dbReference>
<evidence type="ECO:0000256" key="4">
    <source>
        <dbReference type="ARBA" id="ARBA00022989"/>
    </source>
</evidence>
<dbReference type="Gene3D" id="3.40.630.190">
    <property type="entry name" value="LCP protein"/>
    <property type="match status" value="1"/>
</dbReference>
<sequence length="339" mass="38502">MDKKELKNRMEFLHDKELEFTSEDRKKVFDQLASDKKVRKKSSLPPQLFPVFSVVLLLLVFSGVLLPTIFNKDTNQEFQQEETQSETVVQKQMNSTNMTFLLMGIDENNRADANVLVSYDQEDKSMILTSIPRDTYVPVHDEKNNEVRKDKLANSYAYGGATSTVKSVSSMLNLSIDYYAAVDTTGFIEIINSMGGITYNLAEPMSIGLSNGKTTTIEKGQQHLDGEMMLGLLKERITLPNGAFGRNENHVEFIRSLVSSIRSGISLKEVKEYVEHVDTDLPIYTMYSLGMEAEINKFKTLNLSEKAEDVKKDGIYYVELNEYVVNQVAQDIRDHDIEE</sequence>
<feature type="domain" description="Cell envelope-related transcriptional attenuator" evidence="6">
    <location>
        <begin position="110"/>
        <end position="262"/>
    </location>
</feature>
<accession>A0A1L3MVZ8</accession>
<feature type="transmembrane region" description="Helical" evidence="5">
    <location>
        <begin position="48"/>
        <end position="70"/>
    </location>
</feature>